<dbReference type="Pfam" id="PF01113">
    <property type="entry name" value="DapB_N"/>
    <property type="match status" value="1"/>
</dbReference>
<reference evidence="5 6" key="1">
    <citation type="submission" date="2022-10" db="EMBL/GenBank/DDBJ databases">
        <authorList>
            <person name="Xie J."/>
            <person name="Shen N."/>
        </authorList>
    </citation>
    <scope>NUCLEOTIDE SEQUENCE [LARGE SCALE GENOMIC DNA]</scope>
    <source>
        <strain evidence="5 6">YIM65594</strain>
    </source>
</reference>
<dbReference type="InterPro" id="IPR000846">
    <property type="entry name" value="DapB_N"/>
</dbReference>
<dbReference type="InterPro" id="IPR036291">
    <property type="entry name" value="NAD(P)-bd_dom_sf"/>
</dbReference>
<evidence type="ECO:0000256" key="1">
    <source>
        <dbReference type="ARBA" id="ARBA00022857"/>
    </source>
</evidence>
<feature type="domain" description="Dihydrodipicolinate reductase N-terminal" evidence="3">
    <location>
        <begin position="16"/>
        <end position="109"/>
    </location>
</feature>
<protein>
    <submittedName>
        <fullName evidence="5">Dihydrodipicolinate reductase</fullName>
    </submittedName>
</protein>
<organism evidence="5 6">
    <name type="scientific">Streptomyces endophyticus</name>
    <dbReference type="NCBI Taxonomy" id="714166"/>
    <lineage>
        <taxon>Bacteria</taxon>
        <taxon>Bacillati</taxon>
        <taxon>Actinomycetota</taxon>
        <taxon>Actinomycetes</taxon>
        <taxon>Kitasatosporales</taxon>
        <taxon>Streptomycetaceae</taxon>
        <taxon>Streptomyces</taxon>
    </lineage>
</organism>
<evidence type="ECO:0000313" key="6">
    <source>
        <dbReference type="Proteomes" id="UP001354931"/>
    </source>
</evidence>
<dbReference type="Gene3D" id="3.40.50.720">
    <property type="entry name" value="NAD(P)-binding Rossmann-like Domain"/>
    <property type="match status" value="1"/>
</dbReference>
<accession>A0ABU6FBM3</accession>
<dbReference type="CDD" id="cd24146">
    <property type="entry name" value="nat-AmDH_N_like"/>
    <property type="match status" value="1"/>
</dbReference>
<proteinExistence type="predicted"/>
<evidence type="ECO:0000259" key="4">
    <source>
        <dbReference type="Pfam" id="PF19328"/>
    </source>
</evidence>
<evidence type="ECO:0000256" key="2">
    <source>
        <dbReference type="ARBA" id="ARBA00023002"/>
    </source>
</evidence>
<dbReference type="Proteomes" id="UP001354931">
    <property type="component" value="Unassembled WGS sequence"/>
</dbReference>
<name>A0ABU6FBM3_9ACTN</name>
<keyword evidence="2" id="KW-0560">Oxidoreductase</keyword>
<evidence type="ECO:0000259" key="3">
    <source>
        <dbReference type="Pfam" id="PF01113"/>
    </source>
</evidence>
<gene>
    <name evidence="5" type="ORF">OKJ99_28475</name>
</gene>
<keyword evidence="1" id="KW-0521">NADP</keyword>
<dbReference type="RefSeq" id="WP_326020617.1">
    <property type="nucleotide sequence ID" value="NZ_JAOZYC010000147.1"/>
</dbReference>
<sequence length="351" mass="37405">MTEPGRKSSYRVVQWATGNIGSRTLRGAAEHPQLEVVGVLVHSADKSGLDAGELCGLAPLGVHATTEAADVLGLKPDCVLYTPRELDADAVCALLTAGINVVATRTDFHHPGAMDQSLRRRIEAACAEGGSSIHSTGSSPGFVTEALPLVLASVQRRLDGLLIEEFADLSRRPSPGLLFDVMGFGGRHDTFDERRLASLKASFAPSLRVVADALGLPVERSEVHGEFAHALSRTTIAAGVLEAGSVAAQRVTVAWKQGGRDVLRFRATWYCTTELDRSWDLRDTGWRLTVDGDAPLDVTIRFPVAPENAAATYPAYTANRAVNAVPWVVAADPGIRTTADLPHVVSPFAQS</sequence>
<keyword evidence="6" id="KW-1185">Reference proteome</keyword>
<dbReference type="Pfam" id="PF19328">
    <property type="entry name" value="DAP_DH_C"/>
    <property type="match status" value="1"/>
</dbReference>
<comment type="caution">
    <text evidence="5">The sequence shown here is derived from an EMBL/GenBank/DDBJ whole genome shotgun (WGS) entry which is preliminary data.</text>
</comment>
<dbReference type="EMBL" id="JAOZYC010000147">
    <property type="protein sequence ID" value="MEB8341438.1"/>
    <property type="molecule type" value="Genomic_DNA"/>
</dbReference>
<dbReference type="InterPro" id="IPR045760">
    <property type="entry name" value="DAP_DH_C"/>
</dbReference>
<feature type="domain" description="2,4-diaminopentanoate dehydrogenase C-terminal" evidence="4">
    <location>
        <begin position="202"/>
        <end position="343"/>
    </location>
</feature>
<dbReference type="SUPFAM" id="SSF51735">
    <property type="entry name" value="NAD(P)-binding Rossmann-fold domains"/>
    <property type="match status" value="1"/>
</dbReference>
<evidence type="ECO:0000313" key="5">
    <source>
        <dbReference type="EMBL" id="MEB8341438.1"/>
    </source>
</evidence>